<dbReference type="EMBL" id="CP048914">
    <property type="protein sequence ID" value="QMS84207.1"/>
    <property type="molecule type" value="Genomic_DNA"/>
</dbReference>
<organism evidence="2 3">
    <name type="scientific">Candidatus Xianfuyuplasma coldseepsis</name>
    <dbReference type="NCBI Taxonomy" id="2782163"/>
    <lineage>
        <taxon>Bacteria</taxon>
        <taxon>Bacillati</taxon>
        <taxon>Mycoplasmatota</taxon>
        <taxon>Mollicutes</taxon>
        <taxon>Candidatus Izemoplasmatales</taxon>
        <taxon>Candidatus Izemoplasmataceae</taxon>
        <taxon>Candidatus Xianfuyuplasma</taxon>
    </lineage>
</organism>
<keyword evidence="1" id="KW-1133">Transmembrane helix</keyword>
<evidence type="ECO:0000313" key="2">
    <source>
        <dbReference type="EMBL" id="QMS84207.1"/>
    </source>
</evidence>
<evidence type="ECO:0000256" key="1">
    <source>
        <dbReference type="SAM" id="Phobius"/>
    </source>
</evidence>
<dbReference type="AlphaFoldDB" id="A0A7L7KNK4"/>
<dbReference type="KEGG" id="xcl:G4Z02_00105"/>
<name>A0A7L7KNK4_9MOLU</name>
<keyword evidence="3" id="KW-1185">Reference proteome</keyword>
<dbReference type="Proteomes" id="UP000514720">
    <property type="component" value="Chromosome"/>
</dbReference>
<feature type="transmembrane region" description="Helical" evidence="1">
    <location>
        <begin position="12"/>
        <end position="32"/>
    </location>
</feature>
<gene>
    <name evidence="2" type="ORF">G4Z02_00105</name>
</gene>
<protein>
    <submittedName>
        <fullName evidence="2">Uncharacterized protein</fullName>
    </submittedName>
</protein>
<keyword evidence="1" id="KW-0472">Membrane</keyword>
<evidence type="ECO:0000313" key="3">
    <source>
        <dbReference type="Proteomes" id="UP000514720"/>
    </source>
</evidence>
<accession>A0A7L7KNK4</accession>
<feature type="transmembrane region" description="Helical" evidence="1">
    <location>
        <begin position="129"/>
        <end position="150"/>
    </location>
</feature>
<feature type="transmembrane region" description="Helical" evidence="1">
    <location>
        <begin position="52"/>
        <end position="77"/>
    </location>
</feature>
<dbReference type="RefSeq" id="WP_258877819.1">
    <property type="nucleotide sequence ID" value="NZ_CP048914.1"/>
</dbReference>
<keyword evidence="1" id="KW-0812">Transmembrane</keyword>
<feature type="transmembrane region" description="Helical" evidence="1">
    <location>
        <begin position="89"/>
        <end position="117"/>
    </location>
</feature>
<sequence>MIHAIKKEATTKYNLIMFGALFVIFMSLYVFLDFEGNTNYIIMTNNFGLGITLIHILINGIIAVLTSIMVGFSIINYKLTNVEPVGSNAIPFVTFIFGILTFGCTSCVVAFLGAIGIAFTPLILPNGNLLWKVLALLIVVLGFIWIMYSIQHSKCKIKQ</sequence>
<reference evidence="2 3" key="1">
    <citation type="submission" date="2020-02" db="EMBL/GenBank/DDBJ databases">
        <authorList>
            <person name="Zheng R.K."/>
            <person name="Sun C.M."/>
        </authorList>
    </citation>
    <scope>NUCLEOTIDE SEQUENCE [LARGE SCALE GENOMIC DNA]</scope>
    <source>
        <strain evidence="3">zrk13</strain>
    </source>
</reference>
<proteinExistence type="predicted"/>